<dbReference type="PaxDb" id="6945-B7PNQ2"/>
<keyword evidence="11" id="KW-1185">Reference proteome</keyword>
<feature type="domain" description="Serpin" evidence="8">
    <location>
        <begin position="425"/>
        <end position="602"/>
    </location>
</feature>
<dbReference type="Pfam" id="PF00079">
    <property type="entry name" value="Serpin"/>
    <property type="match status" value="1"/>
</dbReference>
<comment type="subcellular location">
    <subcellularLocation>
        <location evidence="1">Secreted</location>
    </subcellularLocation>
</comment>
<sequence>MASAQPKSASPDKSGPPPNQSLTADGSAVSGGPPTVPPTDPAALKKGRAIQETSGRGLISGTSPLPRTPPSSNSLDIFSKLVNPDVRFGQDNQTEPGTVIGQRALSASQVIPGNAAFVQNVSPNKRVLDDTKLRHYKPSAQDENRGSDERSNWSKYVFPDNQVLSDTGIEPEKRYTQDKHPRPDQHSIRCKDVSSDKRVLSDTEINPKKPSTQDKYPGAIKSPGTSRDGSQDKPVPSGKNLKPEKRSAQDKRPCADKFLGTSSSVATDMQILSSTELQSEKSAQDKHASADKHPKDVSPDKQILGVTALQLRKPAQDKHPTADKPLSTSKDVFRDKQILGGTELQPEKPSAKDNHPGTSNVVSPDKRALTDKELHRDKPPGQDKYLDTEKTTEGVRFTVALKSPVPEAFSPPMRAPADSAQLLNRLAQSVLSLMLDSPTRSQWNVLFSPMALAVSLTVLAAGSDGEARRELCQLLQMQLPQLEQLIDTFKVDGDAETTEHLFYVAHKLFLEADCPLLETFRHQIEAKYMTTAQNVDFKSPHNEFVRVINEWCGIATNGKVSAVVSPTTLPPDTSMVLVSAIFFKGLWRDRFSSNSTQQMQFH</sequence>
<reference evidence="10" key="2">
    <citation type="submission" date="2020-05" db="UniProtKB">
        <authorList>
            <consortium name="EnsemblMetazoa"/>
        </authorList>
    </citation>
    <scope>IDENTIFICATION</scope>
    <source>
        <strain evidence="10">wikel</strain>
    </source>
</reference>
<dbReference type="EMBL" id="ABJB010353516">
    <property type="status" value="NOT_ANNOTATED_CDS"/>
    <property type="molecule type" value="Genomic_DNA"/>
</dbReference>
<dbReference type="Gene3D" id="3.30.497.10">
    <property type="entry name" value="Antithrombin, subunit I, domain 2"/>
    <property type="match status" value="1"/>
</dbReference>
<evidence type="ECO:0000256" key="3">
    <source>
        <dbReference type="ARBA" id="ARBA00022525"/>
    </source>
</evidence>
<feature type="non-terminal residue" evidence="9">
    <location>
        <position position="602"/>
    </location>
</feature>
<feature type="compositionally biased region" description="Polar residues" evidence="7">
    <location>
        <begin position="60"/>
        <end position="76"/>
    </location>
</feature>
<name>B7PNQ2_IXOSC</name>
<dbReference type="PANTHER" id="PTHR11461">
    <property type="entry name" value="SERINE PROTEASE INHIBITOR, SERPIN"/>
    <property type="match status" value="1"/>
</dbReference>
<keyword evidence="6" id="KW-0325">Glycoprotein</keyword>
<evidence type="ECO:0000256" key="6">
    <source>
        <dbReference type="ARBA" id="ARBA00023180"/>
    </source>
</evidence>
<feature type="compositionally biased region" description="Basic and acidic residues" evidence="7">
    <location>
        <begin position="170"/>
        <end position="207"/>
    </location>
</feature>
<dbReference type="InterPro" id="IPR042178">
    <property type="entry name" value="Serpin_sf_1"/>
</dbReference>
<evidence type="ECO:0000256" key="7">
    <source>
        <dbReference type="SAM" id="MobiDB-lite"/>
    </source>
</evidence>
<evidence type="ECO:0000256" key="1">
    <source>
        <dbReference type="ARBA" id="ARBA00004613"/>
    </source>
</evidence>
<dbReference type="VEuPathDB" id="VectorBase:ISCW006062"/>
<keyword evidence="5" id="KW-0722">Serine protease inhibitor</keyword>
<evidence type="ECO:0000313" key="10">
    <source>
        <dbReference type="EnsemblMetazoa" id="ISCW006062-PA"/>
    </source>
</evidence>
<dbReference type="InterPro" id="IPR023796">
    <property type="entry name" value="Serpin_dom"/>
</dbReference>
<feature type="compositionally biased region" description="Basic and acidic residues" evidence="7">
    <location>
        <begin position="278"/>
        <end position="299"/>
    </location>
</feature>
<proteinExistence type="inferred from homology"/>
<evidence type="ECO:0000313" key="9">
    <source>
        <dbReference type="EMBL" id="EEC08224.1"/>
    </source>
</evidence>
<gene>
    <name evidence="9" type="ORF">IscW_ISCW006062</name>
</gene>
<dbReference type="Proteomes" id="UP000001555">
    <property type="component" value="Unassembled WGS sequence"/>
</dbReference>
<dbReference type="EMBL" id="DS754260">
    <property type="protein sequence ID" value="EEC08224.1"/>
    <property type="molecule type" value="Genomic_DNA"/>
</dbReference>
<dbReference type="GO" id="GO:0005615">
    <property type="term" value="C:extracellular space"/>
    <property type="evidence" value="ECO:0000318"/>
    <property type="project" value="GO_Central"/>
</dbReference>
<feature type="compositionally biased region" description="Basic and acidic residues" evidence="7">
    <location>
        <begin position="140"/>
        <end position="152"/>
    </location>
</feature>
<feature type="compositionally biased region" description="Basic and acidic residues" evidence="7">
    <location>
        <begin position="364"/>
        <end position="386"/>
    </location>
</feature>
<dbReference type="InterPro" id="IPR036186">
    <property type="entry name" value="Serpin_sf"/>
</dbReference>
<dbReference type="VEuPathDB" id="VectorBase:ISCI006062"/>
<feature type="region of interest" description="Disordered" evidence="7">
    <location>
        <begin position="1"/>
        <end position="78"/>
    </location>
</feature>
<feature type="compositionally biased region" description="Basic and acidic residues" evidence="7">
    <location>
        <begin position="241"/>
        <end position="255"/>
    </location>
</feature>
<reference evidence="9 11" key="1">
    <citation type="submission" date="2008-03" db="EMBL/GenBank/DDBJ databases">
        <title>Annotation of Ixodes scapularis.</title>
        <authorList>
            <consortium name="Ixodes scapularis Genome Project Consortium"/>
            <person name="Caler E."/>
            <person name="Hannick L.I."/>
            <person name="Bidwell S."/>
            <person name="Joardar V."/>
            <person name="Thiagarajan M."/>
            <person name="Amedeo P."/>
            <person name="Galinsky K.J."/>
            <person name="Schobel S."/>
            <person name="Inman J."/>
            <person name="Hostetler J."/>
            <person name="Miller J."/>
            <person name="Hammond M."/>
            <person name="Megy K."/>
            <person name="Lawson D."/>
            <person name="Kodira C."/>
            <person name="Sutton G."/>
            <person name="Meyer J."/>
            <person name="Hill C.A."/>
            <person name="Birren B."/>
            <person name="Nene V."/>
            <person name="Collins F."/>
            <person name="Alarcon-Chaidez F."/>
            <person name="Wikel S."/>
            <person name="Strausberg R."/>
        </authorList>
    </citation>
    <scope>NUCLEOTIDE SEQUENCE [LARGE SCALE GENOMIC DNA]</scope>
    <source>
        <strain evidence="11">Wikel</strain>
        <strain evidence="9">Wikel colony</strain>
    </source>
</reference>
<evidence type="ECO:0000256" key="2">
    <source>
        <dbReference type="ARBA" id="ARBA00009500"/>
    </source>
</evidence>
<accession>B7PNQ2</accession>
<evidence type="ECO:0000256" key="4">
    <source>
        <dbReference type="ARBA" id="ARBA00022690"/>
    </source>
</evidence>
<feature type="compositionally biased region" description="Basic and acidic residues" evidence="7">
    <location>
        <begin position="345"/>
        <end position="355"/>
    </location>
</feature>
<feature type="region of interest" description="Disordered" evidence="7">
    <location>
        <begin position="129"/>
        <end position="386"/>
    </location>
</feature>
<dbReference type="EnsemblMetazoa" id="ISCW006062-RA">
    <property type="protein sequence ID" value="ISCW006062-PA"/>
    <property type="gene ID" value="ISCW006062"/>
</dbReference>
<dbReference type="HOGENOM" id="CLU_453881_0_0_1"/>
<evidence type="ECO:0000256" key="5">
    <source>
        <dbReference type="ARBA" id="ARBA00022900"/>
    </source>
</evidence>
<dbReference type="InterPro" id="IPR000215">
    <property type="entry name" value="Serpin_fam"/>
</dbReference>
<dbReference type="SUPFAM" id="SSF56574">
    <property type="entry name" value="Serpins"/>
    <property type="match status" value="1"/>
</dbReference>
<dbReference type="GO" id="GO:0004867">
    <property type="term" value="F:serine-type endopeptidase inhibitor activity"/>
    <property type="evidence" value="ECO:0007669"/>
    <property type="project" value="UniProtKB-KW"/>
</dbReference>
<evidence type="ECO:0000259" key="8">
    <source>
        <dbReference type="Pfam" id="PF00079"/>
    </source>
</evidence>
<dbReference type="GO" id="GO:0050776">
    <property type="term" value="P:regulation of immune response"/>
    <property type="evidence" value="ECO:0000318"/>
    <property type="project" value="GO_Central"/>
</dbReference>
<keyword evidence="3" id="KW-0964">Secreted</keyword>
<dbReference type="AlphaFoldDB" id="B7PNQ2"/>
<dbReference type="PANTHER" id="PTHR11461:SF211">
    <property type="entry name" value="GH10112P-RELATED"/>
    <property type="match status" value="1"/>
</dbReference>
<feature type="compositionally biased region" description="Polar residues" evidence="7">
    <location>
        <begin position="260"/>
        <end position="277"/>
    </location>
</feature>
<comment type="similarity">
    <text evidence="2">Belongs to the serpin family.</text>
</comment>
<protein>
    <submittedName>
        <fullName evidence="9 10">Serpin, putative</fullName>
    </submittedName>
</protein>
<evidence type="ECO:0000313" key="11">
    <source>
        <dbReference type="Proteomes" id="UP000001555"/>
    </source>
</evidence>
<organism>
    <name type="scientific">Ixodes scapularis</name>
    <name type="common">Black-legged tick</name>
    <name type="synonym">Deer tick</name>
    <dbReference type="NCBI Taxonomy" id="6945"/>
    <lineage>
        <taxon>Eukaryota</taxon>
        <taxon>Metazoa</taxon>
        <taxon>Ecdysozoa</taxon>
        <taxon>Arthropoda</taxon>
        <taxon>Chelicerata</taxon>
        <taxon>Arachnida</taxon>
        <taxon>Acari</taxon>
        <taxon>Parasitiformes</taxon>
        <taxon>Ixodida</taxon>
        <taxon>Ixodoidea</taxon>
        <taxon>Ixodidae</taxon>
        <taxon>Ixodinae</taxon>
        <taxon>Ixodes</taxon>
    </lineage>
</organism>
<keyword evidence="4" id="KW-0646">Protease inhibitor</keyword>